<keyword evidence="6" id="KW-0067">ATP-binding</keyword>
<dbReference type="GO" id="GO:0016887">
    <property type="term" value="F:ATP hydrolysis activity"/>
    <property type="evidence" value="ECO:0007669"/>
    <property type="project" value="InterPro"/>
</dbReference>
<dbReference type="Proteomes" id="UP000036947">
    <property type="component" value="Unassembled WGS sequence"/>
</dbReference>
<evidence type="ECO:0000256" key="8">
    <source>
        <dbReference type="ARBA" id="ARBA00023136"/>
    </source>
</evidence>
<sequence>MSASDATFGPQLEGQFDFTLLFEQSIFSIVPSAVLLAASPFWIAVLMRRKPSFEASTLLWTKLIAILALFGLQLANLALWSISSSAAHIQVAVAAASLAVANVIAMGSLLYAQHRYSYSPSMLLSVYLSITTLLDVANVRSLFLRGSSDAIGAVTSAALALKLLILALEEVPKRGPTVLGTSKEISSGLWNRSVFWWLNSTFRRGYKTFIQFDDLPRLDHKLDSHHLASRLDREWKSIDKSGKYCLAFATFHAFRASFWTAVIPRLCYGGFSFAQPILIRTIIDFIGSPTPNHAQGVAGTLIGATALVYLGIAFSRCHYMHHTFRLITSVRGGLVALIFAKVVDLEAATAKDSAAVTLMSTDIDGIASGLQKIHDLWASVIELSLGMYLLQRQVGAACFLILVPAVLSSLATARVARGMGPARMLWNAKVQKRVSTTSSTLNQIKGIKMMGLTGRISHLIHSLRVTELDSSKSFRLFFVWINMIANLSDQLTPIIIIAAAVFWTKDGQNLSVAEAFTSLSVVTLVSAPIINIFADYPTFVASLACFKRIQTFLLCAERNDYRSVASSPQGSISKRKMKADDVELQAIQKSNVPRDDGPDEARPVISIKNASFSLHDGHDAVLQNINMTVRKSSLIMIVGPVGSGKSALLKAILGEARILSGSVRLDCGPVAYCDQAAWL</sequence>
<dbReference type="Gene3D" id="1.20.1560.10">
    <property type="entry name" value="ABC transporter type 1, transmembrane domain"/>
    <property type="match status" value="1"/>
</dbReference>
<evidence type="ECO:0000256" key="3">
    <source>
        <dbReference type="ARBA" id="ARBA00022475"/>
    </source>
</evidence>
<keyword evidence="12" id="KW-1185">Reference proteome</keyword>
<evidence type="ECO:0000256" key="5">
    <source>
        <dbReference type="ARBA" id="ARBA00022741"/>
    </source>
</evidence>
<dbReference type="Pfam" id="PF00005">
    <property type="entry name" value="ABC_tran"/>
    <property type="match status" value="1"/>
</dbReference>
<feature type="transmembrane region" description="Helical" evidence="9">
    <location>
        <begin position="26"/>
        <end position="47"/>
    </location>
</feature>
<dbReference type="InterPro" id="IPR050173">
    <property type="entry name" value="ABC_transporter_C-like"/>
</dbReference>
<proteinExistence type="predicted"/>
<evidence type="ECO:0000313" key="11">
    <source>
        <dbReference type="EMBL" id="KND86292.1"/>
    </source>
</evidence>
<keyword evidence="5" id="KW-0547">Nucleotide-binding</keyword>
<dbReference type="CDD" id="cd18579">
    <property type="entry name" value="ABC_6TM_ABCC_D1"/>
    <property type="match status" value="1"/>
</dbReference>
<keyword evidence="2" id="KW-0813">Transport</keyword>
<dbReference type="Gene3D" id="3.40.50.300">
    <property type="entry name" value="P-loop containing nucleotide triphosphate hydrolases"/>
    <property type="match status" value="1"/>
</dbReference>
<keyword evidence="8 9" id="KW-0472">Membrane</keyword>
<dbReference type="SUPFAM" id="SSF52540">
    <property type="entry name" value="P-loop containing nucleoside triphosphate hydrolases"/>
    <property type="match status" value="1"/>
</dbReference>
<dbReference type="GO" id="GO:0005886">
    <property type="term" value="C:plasma membrane"/>
    <property type="evidence" value="ECO:0007669"/>
    <property type="project" value="UniProtKB-SubCell"/>
</dbReference>
<name>A0A0L0MWQ3_TOLOC</name>
<dbReference type="InterPro" id="IPR027417">
    <property type="entry name" value="P-loop_NTPase"/>
</dbReference>
<evidence type="ECO:0000256" key="6">
    <source>
        <dbReference type="ARBA" id="ARBA00022840"/>
    </source>
</evidence>
<dbReference type="PROSITE" id="PS50929">
    <property type="entry name" value="ABC_TM1F"/>
    <property type="match status" value="1"/>
</dbReference>
<evidence type="ECO:0000313" key="12">
    <source>
        <dbReference type="Proteomes" id="UP000036947"/>
    </source>
</evidence>
<evidence type="ECO:0000259" key="10">
    <source>
        <dbReference type="PROSITE" id="PS50929"/>
    </source>
</evidence>
<dbReference type="PANTHER" id="PTHR24223:SF404">
    <property type="entry name" value="ABC MULTIDRUG TRANSPORTER (EUROFUNG)-RELATED"/>
    <property type="match status" value="1"/>
</dbReference>
<feature type="transmembrane region" description="Helical" evidence="9">
    <location>
        <begin position="88"/>
        <end position="112"/>
    </location>
</feature>
<dbReference type="GO" id="GO:0140359">
    <property type="term" value="F:ABC-type transporter activity"/>
    <property type="evidence" value="ECO:0007669"/>
    <property type="project" value="InterPro"/>
</dbReference>
<dbReference type="Pfam" id="PF24357">
    <property type="entry name" value="TMD0_ABC"/>
    <property type="match status" value="1"/>
</dbReference>
<dbReference type="PANTHER" id="PTHR24223">
    <property type="entry name" value="ATP-BINDING CASSETTE SUB-FAMILY C"/>
    <property type="match status" value="1"/>
</dbReference>
<keyword evidence="3" id="KW-1003">Cell membrane</keyword>
<evidence type="ECO:0000256" key="7">
    <source>
        <dbReference type="ARBA" id="ARBA00022989"/>
    </source>
</evidence>
<feature type="transmembrane region" description="Helical" evidence="9">
    <location>
        <begin position="59"/>
        <end position="82"/>
    </location>
</feature>
<dbReference type="SUPFAM" id="SSF90123">
    <property type="entry name" value="ABC transporter transmembrane region"/>
    <property type="match status" value="1"/>
</dbReference>
<dbReference type="InterPro" id="IPR056227">
    <property type="entry name" value="TMD0_ABC"/>
</dbReference>
<dbReference type="InterPro" id="IPR011527">
    <property type="entry name" value="ABC1_TM_dom"/>
</dbReference>
<feature type="domain" description="ABC transmembrane type-1" evidence="10">
    <location>
        <begin position="266"/>
        <end position="541"/>
    </location>
</feature>
<protein>
    <submittedName>
        <fullName evidence="11">ABC transporter C family member 8</fullName>
    </submittedName>
</protein>
<evidence type="ECO:0000256" key="9">
    <source>
        <dbReference type="SAM" id="Phobius"/>
    </source>
</evidence>
<dbReference type="GO" id="GO:0005524">
    <property type="term" value="F:ATP binding"/>
    <property type="evidence" value="ECO:0007669"/>
    <property type="project" value="UniProtKB-KW"/>
</dbReference>
<dbReference type="EMBL" id="LFRF01000062">
    <property type="protein sequence ID" value="KND86292.1"/>
    <property type="molecule type" value="Genomic_DNA"/>
</dbReference>
<gene>
    <name evidence="11" type="ORF">TOPH_09080</name>
</gene>
<dbReference type="InterPro" id="IPR003439">
    <property type="entry name" value="ABC_transporter-like_ATP-bd"/>
</dbReference>
<evidence type="ECO:0000256" key="2">
    <source>
        <dbReference type="ARBA" id="ARBA00022448"/>
    </source>
</evidence>
<comment type="caution">
    <text evidence="11">The sequence shown here is derived from an EMBL/GenBank/DDBJ whole genome shotgun (WGS) entry which is preliminary data.</text>
</comment>
<reference evidence="11 12" key="1">
    <citation type="journal article" date="2015" name="BMC Genomics">
        <title>The genome of the truffle-parasite Tolypocladium ophioglossoides and the evolution of antifungal peptaibiotics.</title>
        <authorList>
            <person name="Quandt C.A."/>
            <person name="Bushley K.E."/>
            <person name="Spatafora J.W."/>
        </authorList>
    </citation>
    <scope>NUCLEOTIDE SEQUENCE [LARGE SCALE GENOMIC DNA]</scope>
    <source>
        <strain evidence="11 12">CBS 100239</strain>
    </source>
</reference>
<keyword evidence="4 9" id="KW-0812">Transmembrane</keyword>
<comment type="subcellular location">
    <subcellularLocation>
        <location evidence="1">Cell membrane</location>
        <topology evidence="1">Multi-pass membrane protein</topology>
    </subcellularLocation>
</comment>
<feature type="transmembrane region" description="Helical" evidence="9">
    <location>
        <begin position="294"/>
        <end position="314"/>
    </location>
</feature>
<evidence type="ECO:0000256" key="1">
    <source>
        <dbReference type="ARBA" id="ARBA00004651"/>
    </source>
</evidence>
<dbReference type="OrthoDB" id="6500128at2759"/>
<keyword evidence="7 9" id="KW-1133">Transmembrane helix</keyword>
<accession>A0A0L0MWQ3</accession>
<feature type="transmembrane region" description="Helical" evidence="9">
    <location>
        <begin position="394"/>
        <end position="416"/>
    </location>
</feature>
<evidence type="ECO:0000256" key="4">
    <source>
        <dbReference type="ARBA" id="ARBA00022692"/>
    </source>
</evidence>
<dbReference type="InterPro" id="IPR036640">
    <property type="entry name" value="ABC1_TM_sf"/>
</dbReference>
<dbReference type="InterPro" id="IPR044746">
    <property type="entry name" value="ABCC_6TM_D1"/>
</dbReference>
<dbReference type="AlphaFoldDB" id="A0A0L0MWQ3"/>
<dbReference type="FunFam" id="1.20.1560.10:FF:000055">
    <property type="entry name" value="ABC multidrug transporter (Eurofung)"/>
    <property type="match status" value="1"/>
</dbReference>
<organism evidence="11 12">
    <name type="scientific">Tolypocladium ophioglossoides (strain CBS 100239)</name>
    <name type="common">Snaketongue truffleclub</name>
    <name type="synonym">Elaphocordyceps ophioglossoides</name>
    <dbReference type="NCBI Taxonomy" id="1163406"/>
    <lineage>
        <taxon>Eukaryota</taxon>
        <taxon>Fungi</taxon>
        <taxon>Dikarya</taxon>
        <taxon>Ascomycota</taxon>
        <taxon>Pezizomycotina</taxon>
        <taxon>Sordariomycetes</taxon>
        <taxon>Hypocreomycetidae</taxon>
        <taxon>Hypocreales</taxon>
        <taxon>Ophiocordycipitaceae</taxon>
        <taxon>Tolypocladium</taxon>
    </lineage>
</organism>